<dbReference type="SUPFAM" id="SSF55816">
    <property type="entry name" value="5'-nucleotidase (syn. UDP-sugar hydrolase), C-terminal domain"/>
    <property type="match status" value="1"/>
</dbReference>
<keyword evidence="1 4" id="KW-0732">Signal</keyword>
<evidence type="ECO:0000313" key="7">
    <source>
        <dbReference type="Proteomes" id="UP000019753"/>
    </source>
</evidence>
<dbReference type="InterPro" id="IPR004843">
    <property type="entry name" value="Calcineurin-like_PHP"/>
</dbReference>
<dbReference type="InterPro" id="IPR006179">
    <property type="entry name" value="5_nucleotidase/apyrase"/>
</dbReference>
<feature type="signal peptide" evidence="4">
    <location>
        <begin position="1"/>
        <end position="37"/>
    </location>
</feature>
<dbReference type="Proteomes" id="UP000019753">
    <property type="component" value="Unassembled WGS sequence"/>
</dbReference>
<dbReference type="Pfam" id="PF00149">
    <property type="entry name" value="Metallophos"/>
    <property type="match status" value="1"/>
</dbReference>
<dbReference type="EMBL" id="AXCW01000037">
    <property type="protein sequence ID" value="EYR64314.1"/>
    <property type="molecule type" value="Genomic_DNA"/>
</dbReference>
<evidence type="ECO:0000256" key="3">
    <source>
        <dbReference type="ARBA" id="ARBA00023295"/>
    </source>
</evidence>
<evidence type="ECO:0000256" key="4">
    <source>
        <dbReference type="SAM" id="SignalP"/>
    </source>
</evidence>
<dbReference type="SMART" id="SM00637">
    <property type="entry name" value="CBD_II"/>
    <property type="match status" value="1"/>
</dbReference>
<dbReference type="PROSITE" id="PS51173">
    <property type="entry name" value="CBM2"/>
    <property type="match status" value="1"/>
</dbReference>
<dbReference type="PANTHER" id="PTHR11575">
    <property type="entry name" value="5'-NUCLEOTIDASE-RELATED"/>
    <property type="match status" value="1"/>
</dbReference>
<evidence type="ECO:0000256" key="1">
    <source>
        <dbReference type="ARBA" id="ARBA00022729"/>
    </source>
</evidence>
<evidence type="ECO:0000256" key="2">
    <source>
        <dbReference type="ARBA" id="ARBA00022801"/>
    </source>
</evidence>
<dbReference type="GO" id="GO:0009166">
    <property type="term" value="P:nucleotide catabolic process"/>
    <property type="evidence" value="ECO:0007669"/>
    <property type="project" value="InterPro"/>
</dbReference>
<feature type="domain" description="CBM2" evidence="5">
    <location>
        <begin position="674"/>
        <end position="783"/>
    </location>
</feature>
<dbReference type="GO" id="GO:0030247">
    <property type="term" value="F:polysaccharide binding"/>
    <property type="evidence" value="ECO:0007669"/>
    <property type="project" value="UniProtKB-UniRule"/>
</dbReference>
<protein>
    <submittedName>
        <fullName evidence="6">5'-nucleotidase</fullName>
    </submittedName>
</protein>
<feature type="chain" id="PRO_5001497289" evidence="4">
    <location>
        <begin position="38"/>
        <end position="783"/>
    </location>
</feature>
<evidence type="ECO:0000259" key="5">
    <source>
        <dbReference type="PROSITE" id="PS51173"/>
    </source>
</evidence>
<dbReference type="GO" id="GO:0008253">
    <property type="term" value="F:5'-nucleotidase activity"/>
    <property type="evidence" value="ECO:0007669"/>
    <property type="project" value="TreeGrafter"/>
</dbReference>
<sequence>MEVRPMQSSRRLTRRLVPLTAAGALAGTLIAAPPAVADNHTVTIDILGINDFHGRVEANGVVAGAAVLAGAVSQFEAANPNTLFVSAGDNIGASTFTSFVAQDVPTLDVLELMDLDVSALGNHEFDQGRVDLDDRVIPYVSDTFPYLAANVYDRATGAPAFVEFHVETVDGVDVGFIGAVTEDLPALVSPAGIASLETRAIAPEVNRVAAALSDGDAANGEADVLVVLVHEGPATASEADITDTEAAFGQILRDLSAEVDAVFSGHTHRVFTYEQARDGRVARQVVQGGQYGEDLAHIELTVDRTTGDVVAAASEVLPLTVAVPAPTPRDPRAVRYDPLYPADAEVAARVAAATANAKVLGAVELGSISDDINRATQPGTDSSGNPVVAENRGGESTLGNLVADVQLWATQDLGTEIAFMNPGGLRKDLVYAPDGIVSYLEAAEVQPFANTLTVLTLTGQQIVDVLEEQWQPDGSSRPFLKLGVSGLTYTYDPTAPRGERITQVWAGDQALDLAASYRVVANSFLAAGGDNFLTFAEGTQRADSGRIDLQAFVDYMATFGSGGSAVSPDLAQRAVGVTLVDAPAQGYAAGDTVTVNLASLLFTGADGQASTVELSVGGTQVATAQLDGAAVPGTDDSGRATVSFTVPETGTPVLPGATLEVAVTVPGNGTSTSFVLPLAATTAYLEDVQAAPRTFSATVVVTNTTDAPVCGWSLVATVDQGDRILTGKQVAAVRQTGTTVTFTPKGGFGSLDAGESVRIPVQGQHDGALEALDVTSFSTTACG</sequence>
<dbReference type="PANTHER" id="PTHR11575:SF24">
    <property type="entry name" value="5'-NUCLEOTIDASE"/>
    <property type="match status" value="1"/>
</dbReference>
<dbReference type="SUPFAM" id="SSF56300">
    <property type="entry name" value="Metallo-dependent phosphatases"/>
    <property type="match status" value="1"/>
</dbReference>
<dbReference type="GO" id="GO:0004553">
    <property type="term" value="F:hydrolase activity, hydrolyzing O-glycosyl compounds"/>
    <property type="evidence" value="ECO:0007669"/>
    <property type="project" value="InterPro"/>
</dbReference>
<dbReference type="InterPro" id="IPR029052">
    <property type="entry name" value="Metallo-depent_PP-like"/>
</dbReference>
<keyword evidence="2" id="KW-0378">Hydrolase</keyword>
<dbReference type="InterPro" id="IPR008334">
    <property type="entry name" value="5'-Nucleotdase_C"/>
</dbReference>
<dbReference type="GO" id="GO:0005975">
    <property type="term" value="P:carbohydrate metabolic process"/>
    <property type="evidence" value="ECO:0007669"/>
    <property type="project" value="InterPro"/>
</dbReference>
<dbReference type="InterPro" id="IPR001919">
    <property type="entry name" value="CBD2"/>
</dbReference>
<proteinExistence type="predicted"/>
<reference evidence="6 7" key="1">
    <citation type="submission" date="2014-01" db="EMBL/GenBank/DDBJ databases">
        <title>Actinotalea ferrariae CF5-4.</title>
        <authorList>
            <person name="Chen F."/>
            <person name="Li Y."/>
            <person name="Wang G."/>
        </authorList>
    </citation>
    <scope>NUCLEOTIDE SEQUENCE [LARGE SCALE GENOMIC DNA]</scope>
    <source>
        <strain evidence="6 7">CF5-4</strain>
    </source>
</reference>
<name>A0A021VT04_9CELL</name>
<dbReference type="AlphaFoldDB" id="A0A021VT04"/>
<dbReference type="InterPro" id="IPR008965">
    <property type="entry name" value="CBM2/CBM3_carb-bd_dom_sf"/>
</dbReference>
<organism evidence="6 7">
    <name type="scientific">Actinotalea ferrariae CF5-4</name>
    <dbReference type="NCBI Taxonomy" id="948458"/>
    <lineage>
        <taxon>Bacteria</taxon>
        <taxon>Bacillati</taxon>
        <taxon>Actinomycetota</taxon>
        <taxon>Actinomycetes</taxon>
        <taxon>Micrococcales</taxon>
        <taxon>Cellulomonadaceae</taxon>
        <taxon>Actinotalea</taxon>
    </lineage>
</organism>
<gene>
    <name evidence="6" type="ORF">N866_12550</name>
</gene>
<accession>A0A021VT04</accession>
<comment type="caution">
    <text evidence="6">The sequence shown here is derived from an EMBL/GenBank/DDBJ whole genome shotgun (WGS) entry which is preliminary data.</text>
</comment>
<dbReference type="Pfam" id="PF00553">
    <property type="entry name" value="CBM_2"/>
    <property type="match status" value="1"/>
</dbReference>
<dbReference type="Gene3D" id="3.60.21.10">
    <property type="match status" value="1"/>
</dbReference>
<dbReference type="InterPro" id="IPR036907">
    <property type="entry name" value="5'-Nucleotdase_C_sf"/>
</dbReference>
<evidence type="ECO:0000313" key="6">
    <source>
        <dbReference type="EMBL" id="EYR64314.1"/>
    </source>
</evidence>
<dbReference type="SUPFAM" id="SSF49384">
    <property type="entry name" value="Carbohydrate-binding domain"/>
    <property type="match status" value="1"/>
</dbReference>
<keyword evidence="3" id="KW-0326">Glycosidase</keyword>
<dbReference type="InterPro" id="IPR012291">
    <property type="entry name" value="CBM2_carb-bd_dom_sf"/>
</dbReference>
<dbReference type="PRINTS" id="PR01607">
    <property type="entry name" value="APYRASEFAMLY"/>
</dbReference>
<dbReference type="Gene3D" id="2.60.40.290">
    <property type="match status" value="1"/>
</dbReference>
<keyword evidence="7" id="KW-1185">Reference proteome</keyword>
<dbReference type="Pfam" id="PF02872">
    <property type="entry name" value="5_nucleotid_C"/>
    <property type="match status" value="1"/>
</dbReference>
<dbReference type="Gene3D" id="3.90.780.10">
    <property type="entry name" value="5'-Nucleotidase, C-terminal domain"/>
    <property type="match status" value="1"/>
</dbReference>
<dbReference type="GO" id="GO:0008768">
    <property type="term" value="F:UDP-sugar diphosphatase activity"/>
    <property type="evidence" value="ECO:0007669"/>
    <property type="project" value="TreeGrafter"/>
</dbReference>
<dbReference type="GO" id="GO:0030288">
    <property type="term" value="C:outer membrane-bounded periplasmic space"/>
    <property type="evidence" value="ECO:0007669"/>
    <property type="project" value="TreeGrafter"/>
</dbReference>